<name>A0A1G4WVD2_9MYCO</name>
<dbReference type="RefSeq" id="WP_090362847.1">
    <property type="nucleotide sequence ID" value="NZ_FMUB01000012.1"/>
</dbReference>
<reference evidence="2" key="1">
    <citation type="submission" date="2016-10" db="EMBL/GenBank/DDBJ databases">
        <authorList>
            <person name="Varghese N."/>
            <person name="Submissions S."/>
        </authorList>
    </citation>
    <scope>NUCLEOTIDE SEQUENCE [LARGE SCALE GENOMIC DNA]</scope>
    <source>
        <strain evidence="2">UNC267MFSha1.1M11</strain>
    </source>
</reference>
<evidence type="ECO:0000313" key="1">
    <source>
        <dbReference type="EMBL" id="SCX30403.1"/>
    </source>
</evidence>
<dbReference type="STRING" id="1502745.SAMN02799620_05049"/>
<evidence type="ECO:0000313" key="2">
    <source>
        <dbReference type="Proteomes" id="UP000199707"/>
    </source>
</evidence>
<sequence length="53" mass="5810">MTLGGTNSVNDIRNAIRELSTRAELARKEGRPGDAAEIDQRIAAYREELAGRP</sequence>
<dbReference type="EMBL" id="FMUB01000012">
    <property type="protein sequence ID" value="SCX30403.1"/>
    <property type="molecule type" value="Genomic_DNA"/>
</dbReference>
<accession>A0A1G4WVD2</accession>
<dbReference type="Proteomes" id="UP000199707">
    <property type="component" value="Unassembled WGS sequence"/>
</dbReference>
<protein>
    <submittedName>
        <fullName evidence="1">Uncharacterized protein</fullName>
    </submittedName>
</protein>
<proteinExistence type="predicted"/>
<organism evidence="1 2">
    <name type="scientific">Mycolicibacterium fluoranthenivorans</name>
    <dbReference type="NCBI Taxonomy" id="258505"/>
    <lineage>
        <taxon>Bacteria</taxon>
        <taxon>Bacillati</taxon>
        <taxon>Actinomycetota</taxon>
        <taxon>Actinomycetes</taxon>
        <taxon>Mycobacteriales</taxon>
        <taxon>Mycobacteriaceae</taxon>
        <taxon>Mycolicibacterium</taxon>
    </lineage>
</organism>
<dbReference type="AlphaFoldDB" id="A0A1G4WVD2"/>
<gene>
    <name evidence="1" type="ORF">SAMN02799620_05049</name>
</gene>